<organism evidence="1 2">
    <name type="scientific">Pseudomonas phage fnug</name>
    <dbReference type="NCBI Taxonomy" id="2719836"/>
    <lineage>
        <taxon>Viruses</taxon>
        <taxon>Duplodnaviria</taxon>
        <taxon>Heunggongvirae</taxon>
        <taxon>Uroviricota</taxon>
        <taxon>Caudoviricetes</taxon>
        <taxon>Chimalliviridae</taxon>
        <taxon>Phikzvirus</taxon>
        <taxon>Phikzvirus phiKZ</taxon>
    </lineage>
</organism>
<sequence length="120" mass="13975">MNITNIKLIQTMDDVLKELTKYHDNLKPHVDIKIEVSPWGAKCTLLSEDTVRKVVVEINIDKPLNMCVTYFFDEKVVTKINKDNSHHHTELAKQINTFFSDTSIPTRTFDYHGFLDYLGF</sequence>
<dbReference type="EMBL" id="MT133560">
    <property type="protein sequence ID" value="QJB22870.1"/>
    <property type="molecule type" value="Genomic_DNA"/>
</dbReference>
<evidence type="ECO:0000313" key="2">
    <source>
        <dbReference type="Proteomes" id="UP000502535"/>
    </source>
</evidence>
<protein>
    <submittedName>
        <fullName evidence="1">Uncharacterized protein</fullName>
    </submittedName>
</protein>
<accession>A0A6H2A9A2</accession>
<name>A0A6H2A9A2_9CAUD</name>
<dbReference type="Proteomes" id="UP000502535">
    <property type="component" value="Segment"/>
</dbReference>
<evidence type="ECO:0000313" key="1">
    <source>
        <dbReference type="EMBL" id="QJB22870.1"/>
    </source>
</evidence>
<proteinExistence type="predicted"/>
<gene>
    <name evidence="1" type="ORF">fnug_227</name>
</gene>
<reference evidence="2" key="1">
    <citation type="submission" date="2020-03" db="EMBL/GenBank/DDBJ databases">
        <authorList>
            <person name="Olsen N.S."/>
            <person name="Forero-Junco L."/>
            <person name="Kot W."/>
            <person name="Hansen L.H."/>
        </authorList>
    </citation>
    <scope>NUCLEOTIDE SEQUENCE [LARGE SCALE GENOMIC DNA]</scope>
</reference>